<dbReference type="SUPFAM" id="SSF51182">
    <property type="entry name" value="RmlC-like cupins"/>
    <property type="match status" value="1"/>
</dbReference>
<dbReference type="PANTHER" id="PTHR13903">
    <property type="entry name" value="PIRIN-RELATED"/>
    <property type="match status" value="1"/>
</dbReference>
<dbReference type="PIRSF" id="PIRSF006232">
    <property type="entry name" value="Pirin"/>
    <property type="match status" value="1"/>
</dbReference>
<sequence length="290" mass="31459">MKAERTIIRVETPEARPGFLGTGHMARQLVGADFTASDPFIILMDDVLDKTDFQPAGGAHPHAGFETVSLLLEGEIGDEAHKMQRGDFQLMTAGSGVVHTETIDRPMRLRLLQLWLNLPSKNRNATPRVQDLPLEHVPVLNKDGVQIRLYSGSLNGLTAPVLHYVPLIVADITLEAGTTALLDLPATYNAFVYILKGSVSAGADAQVLHTEQVGWLDLQHTAGASILKVTAQEGDARLVLYAGAPQHEKIVAHGPFIADSADAIPDLYHRYRSGRMPHIATVPAAQRILL</sequence>
<evidence type="ECO:0000256" key="2">
    <source>
        <dbReference type="RuleBase" id="RU003457"/>
    </source>
</evidence>
<evidence type="ECO:0000259" key="4">
    <source>
        <dbReference type="Pfam" id="PF05726"/>
    </source>
</evidence>
<reference evidence="5 6" key="1">
    <citation type="submission" date="2021-11" db="EMBL/GenBank/DDBJ databases">
        <title>Genomic of Niabella pedocola.</title>
        <authorList>
            <person name="Wu T."/>
        </authorList>
    </citation>
    <scope>NUCLEOTIDE SEQUENCE [LARGE SCALE GENOMIC DNA]</scope>
    <source>
        <strain evidence="5 6">JCM 31011</strain>
    </source>
</reference>
<organism evidence="5 6">
    <name type="scientific">Niabella pedocola</name>
    <dbReference type="NCBI Taxonomy" id="1752077"/>
    <lineage>
        <taxon>Bacteria</taxon>
        <taxon>Pseudomonadati</taxon>
        <taxon>Bacteroidota</taxon>
        <taxon>Chitinophagia</taxon>
        <taxon>Chitinophagales</taxon>
        <taxon>Chitinophagaceae</taxon>
        <taxon>Niabella</taxon>
    </lineage>
</organism>
<name>A0ABS8PX56_9BACT</name>
<accession>A0ABS8PX56</accession>
<comment type="caution">
    <text evidence="5">The sequence shown here is derived from an EMBL/GenBank/DDBJ whole genome shotgun (WGS) entry which is preliminary data.</text>
</comment>
<dbReference type="InterPro" id="IPR008778">
    <property type="entry name" value="Pirin_C_dom"/>
</dbReference>
<evidence type="ECO:0000256" key="1">
    <source>
        <dbReference type="ARBA" id="ARBA00008416"/>
    </source>
</evidence>
<evidence type="ECO:0000259" key="3">
    <source>
        <dbReference type="Pfam" id="PF02678"/>
    </source>
</evidence>
<evidence type="ECO:0000313" key="6">
    <source>
        <dbReference type="Proteomes" id="UP001199816"/>
    </source>
</evidence>
<gene>
    <name evidence="5" type="ORF">LQ567_17050</name>
</gene>
<dbReference type="Proteomes" id="UP001199816">
    <property type="component" value="Unassembled WGS sequence"/>
</dbReference>
<dbReference type="EMBL" id="JAJNEC010000005">
    <property type="protein sequence ID" value="MCD2424491.1"/>
    <property type="molecule type" value="Genomic_DNA"/>
</dbReference>
<dbReference type="InterPro" id="IPR014710">
    <property type="entry name" value="RmlC-like_jellyroll"/>
</dbReference>
<dbReference type="Pfam" id="PF02678">
    <property type="entry name" value="Pirin"/>
    <property type="match status" value="1"/>
</dbReference>
<dbReference type="PANTHER" id="PTHR13903:SF8">
    <property type="entry name" value="PIRIN"/>
    <property type="match status" value="1"/>
</dbReference>
<feature type="domain" description="Pirin C-terminal" evidence="4">
    <location>
        <begin position="170"/>
        <end position="276"/>
    </location>
</feature>
<dbReference type="Gene3D" id="2.60.120.10">
    <property type="entry name" value="Jelly Rolls"/>
    <property type="match status" value="2"/>
</dbReference>
<protein>
    <submittedName>
        <fullName evidence="5">Pirin family protein</fullName>
    </submittedName>
</protein>
<keyword evidence="6" id="KW-1185">Reference proteome</keyword>
<dbReference type="InterPro" id="IPR012093">
    <property type="entry name" value="Pirin"/>
</dbReference>
<dbReference type="Pfam" id="PF05726">
    <property type="entry name" value="Pirin_C"/>
    <property type="match status" value="1"/>
</dbReference>
<dbReference type="CDD" id="cd02247">
    <property type="entry name" value="cupin_pirin_C"/>
    <property type="match status" value="1"/>
</dbReference>
<comment type="similarity">
    <text evidence="1 2">Belongs to the pirin family.</text>
</comment>
<evidence type="ECO:0000313" key="5">
    <source>
        <dbReference type="EMBL" id="MCD2424491.1"/>
    </source>
</evidence>
<dbReference type="InterPro" id="IPR011051">
    <property type="entry name" value="RmlC_Cupin_sf"/>
</dbReference>
<proteinExistence type="inferred from homology"/>
<feature type="domain" description="Pirin N-terminal" evidence="3">
    <location>
        <begin position="46"/>
        <end position="116"/>
    </location>
</feature>
<dbReference type="InterPro" id="IPR003829">
    <property type="entry name" value="Pirin_N_dom"/>
</dbReference>
<dbReference type="RefSeq" id="WP_231006613.1">
    <property type="nucleotide sequence ID" value="NZ_JAJNEC010000005.1"/>
</dbReference>